<dbReference type="Pfam" id="PF21653">
    <property type="entry name" value="pulA_all-beta"/>
    <property type="match status" value="1"/>
</dbReference>
<evidence type="ECO:0000313" key="4">
    <source>
        <dbReference type="Proteomes" id="UP000595254"/>
    </source>
</evidence>
<evidence type="ECO:0000313" key="3">
    <source>
        <dbReference type="EMBL" id="QQT02689.1"/>
    </source>
</evidence>
<dbReference type="KEGG" id="ppsr:I6J18_14785"/>
<dbReference type="Gene3D" id="3.20.20.80">
    <property type="entry name" value="Glycosidases"/>
    <property type="match status" value="1"/>
</dbReference>
<organism evidence="3 4">
    <name type="scientific">Peribacillus psychrosaccharolyticus</name>
    <name type="common">Bacillus psychrosaccharolyticus</name>
    <dbReference type="NCBI Taxonomy" id="1407"/>
    <lineage>
        <taxon>Bacteria</taxon>
        <taxon>Bacillati</taxon>
        <taxon>Bacillota</taxon>
        <taxon>Bacilli</taxon>
        <taxon>Bacillales</taxon>
        <taxon>Bacillaceae</taxon>
        <taxon>Peribacillus</taxon>
    </lineage>
</organism>
<dbReference type="InterPro" id="IPR014756">
    <property type="entry name" value="Ig_E-set"/>
</dbReference>
<protein>
    <submittedName>
        <fullName evidence="3">Type I pullulanase</fullName>
        <ecNumber evidence="3">3.2.1.41</ecNumber>
    </submittedName>
</protein>
<dbReference type="GO" id="GO:0051060">
    <property type="term" value="F:pullulanase activity"/>
    <property type="evidence" value="ECO:0007669"/>
    <property type="project" value="UniProtKB-EC"/>
</dbReference>
<evidence type="ECO:0000256" key="1">
    <source>
        <dbReference type="ARBA" id="ARBA00008061"/>
    </source>
</evidence>
<dbReference type="InterPro" id="IPR011840">
    <property type="entry name" value="PulA_typeI"/>
</dbReference>
<keyword evidence="3" id="KW-0326">Glycosidase</keyword>
<feature type="domain" description="Glycosyl hydrolase family 13 catalytic" evidence="2">
    <location>
        <begin position="165"/>
        <end position="550"/>
    </location>
</feature>
<dbReference type="InterPro" id="IPR004193">
    <property type="entry name" value="Glyco_hydro_13_N"/>
</dbReference>
<dbReference type="CDD" id="cd02860">
    <property type="entry name" value="E_set_Pullulanase"/>
    <property type="match status" value="1"/>
</dbReference>
<dbReference type="Gene3D" id="2.60.40.10">
    <property type="entry name" value="Immunoglobulins"/>
    <property type="match status" value="1"/>
</dbReference>
<accession>A0A974NRJ4</accession>
<dbReference type="GO" id="GO:0005975">
    <property type="term" value="P:carbohydrate metabolic process"/>
    <property type="evidence" value="ECO:0007669"/>
    <property type="project" value="InterPro"/>
</dbReference>
<dbReference type="EMBL" id="CP068053">
    <property type="protein sequence ID" value="QQT02689.1"/>
    <property type="molecule type" value="Genomic_DNA"/>
</dbReference>
<dbReference type="Pfam" id="PF02922">
    <property type="entry name" value="CBM_48"/>
    <property type="match status" value="1"/>
</dbReference>
<dbReference type="AlphaFoldDB" id="A0A974NRJ4"/>
<dbReference type="Gene3D" id="2.60.40.1180">
    <property type="entry name" value="Golgi alpha-mannosidase II"/>
    <property type="match status" value="1"/>
</dbReference>
<dbReference type="SMART" id="SM00642">
    <property type="entry name" value="Aamy"/>
    <property type="match status" value="1"/>
</dbReference>
<dbReference type="InterPro" id="IPR049117">
    <property type="entry name" value="pulA_all-beta"/>
</dbReference>
<dbReference type="InterPro" id="IPR013780">
    <property type="entry name" value="Glyco_hydro_b"/>
</dbReference>
<keyword evidence="3" id="KW-0378">Hydrolase</keyword>
<dbReference type="InterPro" id="IPR006047">
    <property type="entry name" value="GH13_cat_dom"/>
</dbReference>
<gene>
    <name evidence="3" type="primary">pulA</name>
    <name evidence="3" type="ORF">I6J18_14785</name>
</gene>
<evidence type="ECO:0000259" key="2">
    <source>
        <dbReference type="SMART" id="SM00642"/>
    </source>
</evidence>
<sequence length="646" mass="73921">MTGNLSKEVFVIEHINQHSYIEARSTAEEIDRLFYYDGQDLGNRYHEQATVFRLWAPLAAEVRLVRYEQEEESGKEMIMERSEKGTWTAKLDGDQDGLVYTYKVKSNEQWNEVVDPYARAVTVNGEKGVVVNLMSTNPENWSTEKPQHSSVMDTIIYELHIRDASIHPESGMVHKGKYLGLAETGTTGPTGMETGLDYIKSLGVTHVQLLPMFDYATVDEADLDLLQYNWGYDPNHFNAPEGSYATDPFEPKTRIKEMKQMIQSFHDQGLRVIMDVVYNHVYSVEDSSFNKLVPGYYFRYHNDQLVNGTGVGNDTASERMMMRKFIVDSVSYWAHEYHLDGFRFDLMGIHDVETMNQVRQALDDIDPSIILLGEGWDLHTTLPADQKANQKNASLMPRIAQFNDYFRDSLKGNTFDRTQKGFISHYPGLEENIKKGVCARGYDHTATFTSPSQVVTYAEAHDNHTLWDKLQITNKELPPSIRKRMHRLASAILLTSQGIPFLHAGQEFMRTKSGEENSYKSPDIINQLDWRRSAEYAEDIEYIKGLITLRKTYPSFRLESYQLIYQNLNWIEAPANVIAYRLSGQPNELVVVYNSNPWEVEVNLPLKGDWSVLVDSEKAGIEDIAVYKASSVNVSEISTLILKKND</sequence>
<dbReference type="Pfam" id="PF00128">
    <property type="entry name" value="Alpha-amylase"/>
    <property type="match status" value="1"/>
</dbReference>
<dbReference type="PANTHER" id="PTHR43002">
    <property type="entry name" value="GLYCOGEN DEBRANCHING ENZYME"/>
    <property type="match status" value="1"/>
</dbReference>
<dbReference type="CDD" id="cd11341">
    <property type="entry name" value="AmyAc_Pullulanase_LD-like"/>
    <property type="match status" value="1"/>
</dbReference>
<reference evidence="3 4" key="1">
    <citation type="submission" date="2021-01" db="EMBL/GenBank/DDBJ databases">
        <title>FDA dAtabase for Regulatory Grade micrObial Sequences (FDA-ARGOS): Supporting development and validation of Infectious Disease Dx tests.</title>
        <authorList>
            <person name="Nelson B."/>
            <person name="Plummer A."/>
            <person name="Tallon L."/>
            <person name="Sadzewicz L."/>
            <person name="Zhao X."/>
            <person name="Boylan J."/>
            <person name="Ott S."/>
            <person name="Bowen H."/>
            <person name="Vavikolanu K."/>
            <person name="Mehta A."/>
            <person name="Aluvathingal J."/>
            <person name="Nadendla S."/>
            <person name="Myers T."/>
            <person name="Yan Y."/>
            <person name="Sichtig H."/>
        </authorList>
    </citation>
    <scope>NUCLEOTIDE SEQUENCE [LARGE SCALE GENOMIC DNA]</scope>
    <source>
        <strain evidence="3 4">FDAARGOS_1161</strain>
    </source>
</reference>
<dbReference type="InterPro" id="IPR017853">
    <property type="entry name" value="GH"/>
</dbReference>
<dbReference type="Proteomes" id="UP000595254">
    <property type="component" value="Chromosome"/>
</dbReference>
<proteinExistence type="inferred from homology"/>
<comment type="similarity">
    <text evidence="1">Belongs to the glycosyl hydrolase 13 family.</text>
</comment>
<dbReference type="InterPro" id="IPR013783">
    <property type="entry name" value="Ig-like_fold"/>
</dbReference>
<keyword evidence="4" id="KW-1185">Reference proteome</keyword>
<name>A0A974NRJ4_PERPY</name>
<dbReference type="NCBIfam" id="TIGR02104">
    <property type="entry name" value="pulA_typeI"/>
    <property type="match status" value="1"/>
</dbReference>
<dbReference type="SUPFAM" id="SSF51445">
    <property type="entry name" value="(Trans)glycosidases"/>
    <property type="match status" value="1"/>
</dbReference>
<dbReference type="SUPFAM" id="SSF81296">
    <property type="entry name" value="E set domains"/>
    <property type="match status" value="1"/>
</dbReference>
<dbReference type="EC" id="3.2.1.41" evidence="3"/>